<dbReference type="RefSeq" id="WP_123235074.1">
    <property type="nucleotide sequence ID" value="NZ_RJSG01000003.1"/>
</dbReference>
<dbReference type="AlphaFoldDB" id="A0A3N0DPD7"/>
<feature type="transmembrane region" description="Helical" evidence="1">
    <location>
        <begin position="7"/>
        <end position="26"/>
    </location>
</feature>
<protein>
    <submittedName>
        <fullName evidence="2">Uncharacterized protein</fullName>
    </submittedName>
</protein>
<name>A0A3N0DPD7_9ACTN</name>
<proteinExistence type="predicted"/>
<sequence>MSGLAEGVGTVLAVGILYLPGFVFVWSRTFAHFKSRSAVLAVVAATIAGLYWPISILVIALARVSLVGERKRIQRDYSDAPIELVALDVPFAGAISAQRKGEPSFEHVNGVSDAIMAALSRGVDLVIPRRVFEEIRDDLPQELPSYIKIR</sequence>
<keyword evidence="1" id="KW-0472">Membrane</keyword>
<keyword evidence="1" id="KW-1133">Transmembrane helix</keyword>
<dbReference type="OrthoDB" id="5196771at2"/>
<dbReference type="Proteomes" id="UP000277094">
    <property type="component" value="Unassembled WGS sequence"/>
</dbReference>
<evidence type="ECO:0000256" key="1">
    <source>
        <dbReference type="SAM" id="Phobius"/>
    </source>
</evidence>
<evidence type="ECO:0000313" key="3">
    <source>
        <dbReference type="Proteomes" id="UP000277094"/>
    </source>
</evidence>
<comment type="caution">
    <text evidence="2">The sequence shown here is derived from an EMBL/GenBank/DDBJ whole genome shotgun (WGS) entry which is preliminary data.</text>
</comment>
<keyword evidence="1" id="KW-0812">Transmembrane</keyword>
<evidence type="ECO:0000313" key="2">
    <source>
        <dbReference type="EMBL" id="RNL77485.1"/>
    </source>
</evidence>
<dbReference type="EMBL" id="RJSG01000003">
    <property type="protein sequence ID" value="RNL77485.1"/>
    <property type="molecule type" value="Genomic_DNA"/>
</dbReference>
<reference evidence="2 3" key="1">
    <citation type="submission" date="2018-11" db="EMBL/GenBank/DDBJ databases">
        <authorList>
            <person name="Li F."/>
        </authorList>
    </citation>
    <scope>NUCLEOTIDE SEQUENCE [LARGE SCALE GENOMIC DNA]</scope>
    <source>
        <strain evidence="2 3">KIS18-7</strain>
    </source>
</reference>
<accession>A0A3N0DPD7</accession>
<organism evidence="2 3">
    <name type="scientific">Nocardioides marmorisolisilvae</name>
    <dbReference type="NCBI Taxonomy" id="1542737"/>
    <lineage>
        <taxon>Bacteria</taxon>
        <taxon>Bacillati</taxon>
        <taxon>Actinomycetota</taxon>
        <taxon>Actinomycetes</taxon>
        <taxon>Propionibacteriales</taxon>
        <taxon>Nocardioidaceae</taxon>
        <taxon>Nocardioides</taxon>
    </lineage>
</organism>
<keyword evidence="3" id="KW-1185">Reference proteome</keyword>
<feature type="transmembrane region" description="Helical" evidence="1">
    <location>
        <begin position="38"/>
        <end position="62"/>
    </location>
</feature>
<gene>
    <name evidence="2" type="ORF">EFL95_15785</name>
</gene>